<evidence type="ECO:0000256" key="2">
    <source>
        <dbReference type="ARBA" id="ARBA00022737"/>
    </source>
</evidence>
<dbReference type="PROSITE" id="PS50082">
    <property type="entry name" value="WD_REPEATS_2"/>
    <property type="match status" value="3"/>
</dbReference>
<dbReference type="PRINTS" id="PR00320">
    <property type="entry name" value="GPROTEINBRPT"/>
</dbReference>
<dbReference type="Gene3D" id="2.130.10.10">
    <property type="entry name" value="YVTN repeat-like/Quinoprotein amine dehydrogenase"/>
    <property type="match status" value="4"/>
</dbReference>
<feature type="repeat" description="WD" evidence="3">
    <location>
        <begin position="439"/>
        <end position="460"/>
    </location>
</feature>
<evidence type="ECO:0000256" key="3">
    <source>
        <dbReference type="PROSITE-ProRule" id="PRU00221"/>
    </source>
</evidence>
<organism evidence="6">
    <name type="scientific">Streptomyces sp. NBC_00180</name>
    <dbReference type="NCBI Taxonomy" id="2903632"/>
    <lineage>
        <taxon>Bacteria</taxon>
        <taxon>Bacillati</taxon>
        <taxon>Actinomycetota</taxon>
        <taxon>Actinomycetes</taxon>
        <taxon>Kitasatosporales</taxon>
        <taxon>Streptomycetaceae</taxon>
        <taxon>Streptomyces</taxon>
    </lineage>
</organism>
<dbReference type="InterPro" id="IPR019775">
    <property type="entry name" value="WD40_repeat_CS"/>
</dbReference>
<evidence type="ECO:0000259" key="5">
    <source>
        <dbReference type="Pfam" id="PF13360"/>
    </source>
</evidence>
<proteinExistence type="predicted"/>
<dbReference type="EMBL" id="CP108140">
    <property type="protein sequence ID" value="WTP88927.1"/>
    <property type="molecule type" value="Genomic_DNA"/>
</dbReference>
<feature type="region of interest" description="Disordered" evidence="4">
    <location>
        <begin position="891"/>
        <end position="921"/>
    </location>
</feature>
<dbReference type="InterPro" id="IPR001680">
    <property type="entry name" value="WD40_rpt"/>
</dbReference>
<dbReference type="AlphaFoldDB" id="A0AAU1I4V9"/>
<evidence type="ECO:0000256" key="4">
    <source>
        <dbReference type="SAM" id="MobiDB-lite"/>
    </source>
</evidence>
<reference evidence="6" key="1">
    <citation type="submission" date="2022-10" db="EMBL/GenBank/DDBJ databases">
        <title>The complete genomes of actinobacterial strains from the NBC collection.</title>
        <authorList>
            <person name="Joergensen T.S."/>
            <person name="Alvarez Arevalo M."/>
            <person name="Sterndorff E.B."/>
            <person name="Faurdal D."/>
            <person name="Vuksanovic O."/>
            <person name="Mourched A.-S."/>
            <person name="Charusanti P."/>
            <person name="Shaw S."/>
            <person name="Blin K."/>
            <person name="Weber T."/>
        </authorList>
    </citation>
    <scope>NUCLEOTIDE SEQUENCE</scope>
    <source>
        <strain evidence="6">NBC 00180</strain>
    </source>
</reference>
<dbReference type="InterPro" id="IPR020472">
    <property type="entry name" value="WD40_PAC1"/>
</dbReference>
<feature type="compositionally biased region" description="Acidic residues" evidence="4">
    <location>
        <begin position="1"/>
        <end position="14"/>
    </location>
</feature>
<sequence>MSEEWGEAQEAAEEAWERERDRQEEAWLSDVQQEQDRRERVRDRTAGRVLARLLDPVTVNGTTRWDLASPYLLRHAAEHAAEAGSLQQLFHDWDFLVHADPHSVLTFGSLLEAENRSLALPGEESRVRSLPVYRASVVEHASASPEERRHILAVDAARHQWPEISSRLYHPAHAEPTPWQCRWSTASNISSQLRGALSHDSAVSSVATGTVPGLSYAVTTAQDDRTARVWDLSSSTLLHEVHGHVAPLTAAATGGSRTGPVMVTAGEDGALRCWEPYDGAPRWGVAAHEGAIHGLALGESHDGPMVVTHGDDGTVRVGDLETGAVRHFFTGVPRHGRMAVAGSGTGRDDVIVVIGAGRIHCLDLGTGAERFRTRLDTGEVRAVAAAQVGASPAVVVTYDEGWAQVWDLHTGRVHTTLTGPPSSMEALAVVDNGLECVAVTGGSDGTVRLWDVEGGGAALRELTAHFAEITALTCYAAPSAGGPHTPQHEDRTDTEDLALTPSSRQRIRATTGQTRRERLLRSLSGHSLLSASADHTLHEWDLTSVSPRQTFTAHTVAPRTIRVTEVAGRPVAVSSGHDGTARVWTLDDRRARTVGGVTHPLPVRSLSVARADGRILVATGCGDERLRVLTGSDGRSEGIHFNGRSKVTAVALGATREGPVAVVATADGRLTARRPETGRRQWQATSSCGPVCALSVAGSRRRPLVLAFGPDADARLQVRSLTTGRPQSCGLNGLTGVTAVAAAGIREQPVAVTAHRDGTIRLWNLTTDTLRRSIRGATARVDLLAVATTSAGPLVTACAEGRLRVWDADTGRLRAGISVGPTSALALGEFHGRPMAVTVPAGRNTVCFWDVETGDAHTTVSVPAPVGALSLADGVLIVGYGREVAAFSAFDNPGPWDDQQQPEPPAPAAPPEVRTERGRNGGGRLFPWEMPVLAYICGQDTPQTLTDLRTAFRDHVHRYRLGRQGLKQVVRSLASKGLIEQSNGRGRWAPTALGRYRVQRAERAKAHPIR</sequence>
<feature type="domain" description="Pyrrolo-quinoline quinone repeat" evidence="5">
    <location>
        <begin position="223"/>
        <end position="455"/>
    </location>
</feature>
<feature type="repeat" description="WD" evidence="3">
    <location>
        <begin position="196"/>
        <end position="240"/>
    </location>
</feature>
<dbReference type="PANTHER" id="PTHR22847">
    <property type="entry name" value="WD40 REPEAT PROTEIN"/>
    <property type="match status" value="1"/>
</dbReference>
<dbReference type="InterPro" id="IPR002372">
    <property type="entry name" value="PQQ_rpt_dom"/>
</dbReference>
<keyword evidence="2" id="KW-0677">Repeat</keyword>
<evidence type="ECO:0000313" key="6">
    <source>
        <dbReference type="EMBL" id="WTP88927.1"/>
    </source>
</evidence>
<keyword evidence="1 3" id="KW-0853">WD repeat</keyword>
<dbReference type="InterPro" id="IPR015943">
    <property type="entry name" value="WD40/YVTN_repeat-like_dom_sf"/>
</dbReference>
<feature type="compositionally biased region" description="Basic and acidic residues" evidence="4">
    <location>
        <begin position="15"/>
        <end position="25"/>
    </location>
</feature>
<dbReference type="InterPro" id="IPR036322">
    <property type="entry name" value="WD40_repeat_dom_sf"/>
</dbReference>
<accession>A0AAU1I4V9</accession>
<dbReference type="SMART" id="SM00320">
    <property type="entry name" value="WD40"/>
    <property type="match status" value="10"/>
</dbReference>
<protein>
    <submittedName>
        <fullName evidence="6">PQQ-binding-like beta-propeller repeat protein</fullName>
    </submittedName>
</protein>
<dbReference type="PROSITE" id="PS00678">
    <property type="entry name" value="WD_REPEATS_1"/>
    <property type="match status" value="2"/>
</dbReference>
<evidence type="ECO:0000256" key="1">
    <source>
        <dbReference type="ARBA" id="ARBA00022574"/>
    </source>
</evidence>
<feature type="region of interest" description="Disordered" evidence="4">
    <location>
        <begin position="478"/>
        <end position="497"/>
    </location>
</feature>
<dbReference type="Pfam" id="PF13360">
    <property type="entry name" value="PQQ_2"/>
    <property type="match status" value="1"/>
</dbReference>
<feature type="repeat" description="WD" evidence="3">
    <location>
        <begin position="752"/>
        <end position="773"/>
    </location>
</feature>
<dbReference type="PANTHER" id="PTHR22847:SF637">
    <property type="entry name" value="WD REPEAT DOMAIN 5B"/>
    <property type="match status" value="1"/>
</dbReference>
<name>A0AAU1I4V9_9ACTN</name>
<dbReference type="SUPFAM" id="SSF50978">
    <property type="entry name" value="WD40 repeat-like"/>
    <property type="match status" value="2"/>
</dbReference>
<feature type="region of interest" description="Disordered" evidence="4">
    <location>
        <begin position="1"/>
        <end position="42"/>
    </location>
</feature>
<gene>
    <name evidence="6" type="ORF">OG477_27835</name>
</gene>